<dbReference type="Pfam" id="PF00085">
    <property type="entry name" value="Thioredoxin"/>
    <property type="match status" value="1"/>
</dbReference>
<dbReference type="PANTHER" id="PTHR45663">
    <property type="entry name" value="GEO12009P1"/>
    <property type="match status" value="1"/>
</dbReference>
<dbReference type="EMBL" id="AYZM01000046">
    <property type="protein sequence ID" value="KRN26082.1"/>
    <property type="molecule type" value="Genomic_DNA"/>
</dbReference>
<gene>
    <name evidence="4" type="ORF">FD14_GL003154</name>
</gene>
<dbReference type="GO" id="GO:0005829">
    <property type="term" value="C:cytosol"/>
    <property type="evidence" value="ECO:0007669"/>
    <property type="project" value="TreeGrafter"/>
</dbReference>
<protein>
    <recommendedName>
        <fullName evidence="3">Thioredoxin domain-containing protein</fullName>
    </recommendedName>
</protein>
<evidence type="ECO:0000313" key="5">
    <source>
        <dbReference type="Proteomes" id="UP000051442"/>
    </source>
</evidence>
<dbReference type="CDD" id="cd02947">
    <property type="entry name" value="TRX_family"/>
    <property type="match status" value="1"/>
</dbReference>
<dbReference type="Proteomes" id="UP000051442">
    <property type="component" value="Unassembled WGS sequence"/>
</dbReference>
<sequence length="109" mass="11895">MTSGIKAIRDESYATETKTGVVVVDFRSDFCPGCTTMDHILTQLAQTEQFGSQVKFTSLTVNRQPQVARLIGVQSTPTMLIKKDGQIVDAVIGTRSLGEIRAKLARHLA</sequence>
<dbReference type="InterPro" id="IPR013766">
    <property type="entry name" value="Thioredoxin_domain"/>
</dbReference>
<accession>A0A0R2FC56</accession>
<dbReference type="AlphaFoldDB" id="A0A0R2FC56"/>
<dbReference type="STRING" id="1423804.FD14_GL003154"/>
<comment type="caution">
    <text evidence="4">The sequence shown here is derived from an EMBL/GenBank/DDBJ whole genome shotgun (WGS) entry which is preliminary data.</text>
</comment>
<feature type="domain" description="Thioredoxin" evidence="3">
    <location>
        <begin position="1"/>
        <end position="109"/>
    </location>
</feature>
<dbReference type="OrthoDB" id="9790390at2"/>
<organism evidence="4 5">
    <name type="scientific">Secundilactobacillus similis DSM 23365 = JCM 2765</name>
    <dbReference type="NCBI Taxonomy" id="1423804"/>
    <lineage>
        <taxon>Bacteria</taxon>
        <taxon>Bacillati</taxon>
        <taxon>Bacillota</taxon>
        <taxon>Bacilli</taxon>
        <taxon>Lactobacillales</taxon>
        <taxon>Lactobacillaceae</taxon>
        <taxon>Secundilactobacillus</taxon>
    </lineage>
</organism>
<evidence type="ECO:0000313" key="4">
    <source>
        <dbReference type="EMBL" id="KRN26082.1"/>
    </source>
</evidence>
<evidence type="ECO:0000256" key="1">
    <source>
        <dbReference type="ARBA" id="ARBA00008987"/>
    </source>
</evidence>
<name>A0A0R2FC56_9LACO</name>
<comment type="similarity">
    <text evidence="1">Belongs to the thioredoxin family.</text>
</comment>
<dbReference type="GO" id="GO:0045454">
    <property type="term" value="P:cell redox homeostasis"/>
    <property type="evidence" value="ECO:0007669"/>
    <property type="project" value="TreeGrafter"/>
</dbReference>
<dbReference type="GO" id="GO:0015035">
    <property type="term" value="F:protein-disulfide reductase activity"/>
    <property type="evidence" value="ECO:0007669"/>
    <property type="project" value="TreeGrafter"/>
</dbReference>
<proteinExistence type="inferred from homology"/>
<reference evidence="4 5" key="1">
    <citation type="journal article" date="2015" name="Genome Announc.">
        <title>Expanding the biotechnology potential of lactobacilli through comparative genomics of 213 strains and associated genera.</title>
        <authorList>
            <person name="Sun Z."/>
            <person name="Harris H.M."/>
            <person name="McCann A."/>
            <person name="Guo C."/>
            <person name="Argimon S."/>
            <person name="Zhang W."/>
            <person name="Yang X."/>
            <person name="Jeffery I.B."/>
            <person name="Cooney J.C."/>
            <person name="Kagawa T.F."/>
            <person name="Liu W."/>
            <person name="Song Y."/>
            <person name="Salvetti E."/>
            <person name="Wrobel A."/>
            <person name="Rasinkangas P."/>
            <person name="Parkhill J."/>
            <person name="Rea M.C."/>
            <person name="O'Sullivan O."/>
            <person name="Ritari J."/>
            <person name="Douillard F.P."/>
            <person name="Paul Ross R."/>
            <person name="Yang R."/>
            <person name="Briner A.E."/>
            <person name="Felis G.E."/>
            <person name="de Vos W.M."/>
            <person name="Barrangou R."/>
            <person name="Klaenhammer T.R."/>
            <person name="Caufield P.W."/>
            <person name="Cui Y."/>
            <person name="Zhang H."/>
            <person name="O'Toole P.W."/>
        </authorList>
    </citation>
    <scope>NUCLEOTIDE SEQUENCE [LARGE SCALE GENOMIC DNA]</scope>
    <source>
        <strain evidence="4 5">DSM 23365</strain>
    </source>
</reference>
<evidence type="ECO:0000256" key="2">
    <source>
        <dbReference type="ARBA" id="ARBA00023284"/>
    </source>
</evidence>
<dbReference type="Gene3D" id="3.40.30.10">
    <property type="entry name" value="Glutaredoxin"/>
    <property type="match status" value="1"/>
</dbReference>
<keyword evidence="5" id="KW-1185">Reference proteome</keyword>
<evidence type="ECO:0000259" key="3">
    <source>
        <dbReference type="PROSITE" id="PS51352"/>
    </source>
</evidence>
<dbReference type="PATRIC" id="fig|1423804.4.peg.3387"/>
<dbReference type="PANTHER" id="PTHR45663:SF11">
    <property type="entry name" value="GEO12009P1"/>
    <property type="match status" value="1"/>
</dbReference>
<dbReference type="InterPro" id="IPR036249">
    <property type="entry name" value="Thioredoxin-like_sf"/>
</dbReference>
<dbReference type="PROSITE" id="PS51352">
    <property type="entry name" value="THIOREDOXIN_2"/>
    <property type="match status" value="1"/>
</dbReference>
<dbReference type="RefSeq" id="WP_054734794.1">
    <property type="nucleotide sequence ID" value="NZ_AYZM01000046.1"/>
</dbReference>
<dbReference type="SUPFAM" id="SSF52833">
    <property type="entry name" value="Thioredoxin-like"/>
    <property type="match status" value="1"/>
</dbReference>
<keyword evidence="2" id="KW-0676">Redox-active center</keyword>